<comment type="caution">
    <text evidence="2">The sequence shown here is derived from an EMBL/GenBank/DDBJ whole genome shotgun (WGS) entry which is preliminary data.</text>
</comment>
<dbReference type="Proteomes" id="UP001205105">
    <property type="component" value="Unassembled WGS sequence"/>
</dbReference>
<dbReference type="AlphaFoldDB" id="A0AAD5H1B9"/>
<keyword evidence="3" id="KW-1185">Reference proteome</keyword>
<sequence length="181" mass="18273">MPQRGQTTALSSSASSSAPAATGPDGGWSAEPQPTAAVCTDESSGGDFEAQSREAVQPQAQQPLLMQWLASADSATQRHAAGVMAAVNVATAISLMCSHPALTSLAWRAPPQAAAVRTSEAAPGGSNLGSTPATTQAPSQTALPPLGPATEHRKRPSGATDAASRSPVAKRRSLDLGSRPR</sequence>
<protein>
    <submittedName>
        <fullName evidence="2">Uncharacterized protein</fullName>
    </submittedName>
</protein>
<dbReference type="EMBL" id="JADXDR010000152">
    <property type="protein sequence ID" value="KAI7837468.1"/>
    <property type="molecule type" value="Genomic_DNA"/>
</dbReference>
<feature type="compositionally biased region" description="Low complexity" evidence="1">
    <location>
        <begin position="130"/>
        <end position="144"/>
    </location>
</feature>
<feature type="compositionally biased region" description="Low complexity" evidence="1">
    <location>
        <begin position="9"/>
        <end position="21"/>
    </location>
</feature>
<feature type="region of interest" description="Disordered" evidence="1">
    <location>
        <begin position="116"/>
        <end position="181"/>
    </location>
</feature>
<evidence type="ECO:0000313" key="3">
    <source>
        <dbReference type="Proteomes" id="UP001205105"/>
    </source>
</evidence>
<name>A0AAD5H1B9_9CHLO</name>
<organism evidence="2 3">
    <name type="scientific">Chlorella ohadii</name>
    <dbReference type="NCBI Taxonomy" id="2649997"/>
    <lineage>
        <taxon>Eukaryota</taxon>
        <taxon>Viridiplantae</taxon>
        <taxon>Chlorophyta</taxon>
        <taxon>core chlorophytes</taxon>
        <taxon>Trebouxiophyceae</taxon>
        <taxon>Chlorellales</taxon>
        <taxon>Chlorellaceae</taxon>
        <taxon>Chlorella clade</taxon>
        <taxon>Chlorella</taxon>
    </lineage>
</organism>
<accession>A0AAD5H1B9</accession>
<evidence type="ECO:0000313" key="2">
    <source>
        <dbReference type="EMBL" id="KAI7837468.1"/>
    </source>
</evidence>
<evidence type="ECO:0000256" key="1">
    <source>
        <dbReference type="SAM" id="MobiDB-lite"/>
    </source>
</evidence>
<feature type="region of interest" description="Disordered" evidence="1">
    <location>
        <begin position="1"/>
        <end position="59"/>
    </location>
</feature>
<gene>
    <name evidence="2" type="ORF">COHA_008726</name>
</gene>
<reference evidence="2" key="1">
    <citation type="submission" date="2020-11" db="EMBL/GenBank/DDBJ databases">
        <title>Chlorella ohadii genome sequencing and assembly.</title>
        <authorList>
            <person name="Murik O."/>
            <person name="Treves H."/>
            <person name="Kedem I."/>
            <person name="Shotland Y."/>
            <person name="Kaplan A."/>
        </authorList>
    </citation>
    <scope>NUCLEOTIDE SEQUENCE</scope>
    <source>
        <strain evidence="2">1</strain>
    </source>
</reference>
<proteinExistence type="predicted"/>